<accession>A0A9Q1IXY3</accession>
<protein>
    <submittedName>
        <fullName evidence="1">Uncharacterized protein</fullName>
    </submittedName>
</protein>
<proteinExistence type="predicted"/>
<comment type="caution">
    <text evidence="1">The sequence shown here is derived from an EMBL/GenBank/DDBJ whole genome shotgun (WGS) entry which is preliminary data.</text>
</comment>
<sequence length="212" mass="23228">MRDVIQKPHLLQTEPLNLSQHVLQSHHWAAKPVHKGLGQIDVPHCDAVTDCPPTCDAAPPESATEAFQRSPEALPLFSALFISLMAPLTTLETMFGRPLSFKINWPQRTDFTLWAPPLCLPPGKSHLLLGFSRPSDLQASQPPQAALFHRAMFSVSSAETESGHRRPALSSRSPVQLIIEIPTSPQVTAHIGLSLFNYHSEVMAGLGPRSMP</sequence>
<dbReference type="AlphaFoldDB" id="A0A9Q1IXY3"/>
<keyword evidence="2" id="KW-1185">Reference proteome</keyword>
<evidence type="ECO:0000313" key="1">
    <source>
        <dbReference type="EMBL" id="KAJ8357023.1"/>
    </source>
</evidence>
<dbReference type="Proteomes" id="UP001152622">
    <property type="component" value="Chromosome 6"/>
</dbReference>
<name>A0A9Q1IXY3_SYNKA</name>
<evidence type="ECO:0000313" key="2">
    <source>
        <dbReference type="Proteomes" id="UP001152622"/>
    </source>
</evidence>
<organism evidence="1 2">
    <name type="scientific">Synaphobranchus kaupii</name>
    <name type="common">Kaup's arrowtooth eel</name>
    <dbReference type="NCBI Taxonomy" id="118154"/>
    <lineage>
        <taxon>Eukaryota</taxon>
        <taxon>Metazoa</taxon>
        <taxon>Chordata</taxon>
        <taxon>Craniata</taxon>
        <taxon>Vertebrata</taxon>
        <taxon>Euteleostomi</taxon>
        <taxon>Actinopterygii</taxon>
        <taxon>Neopterygii</taxon>
        <taxon>Teleostei</taxon>
        <taxon>Anguilliformes</taxon>
        <taxon>Synaphobranchidae</taxon>
        <taxon>Synaphobranchus</taxon>
    </lineage>
</organism>
<reference evidence="1" key="1">
    <citation type="journal article" date="2023" name="Science">
        <title>Genome structures resolve the early diversification of teleost fishes.</title>
        <authorList>
            <person name="Parey E."/>
            <person name="Louis A."/>
            <person name="Montfort J."/>
            <person name="Bouchez O."/>
            <person name="Roques C."/>
            <person name="Iampietro C."/>
            <person name="Lluch J."/>
            <person name="Castinel A."/>
            <person name="Donnadieu C."/>
            <person name="Desvignes T."/>
            <person name="Floi Bucao C."/>
            <person name="Jouanno E."/>
            <person name="Wen M."/>
            <person name="Mejri S."/>
            <person name="Dirks R."/>
            <person name="Jansen H."/>
            <person name="Henkel C."/>
            <person name="Chen W.J."/>
            <person name="Zahm M."/>
            <person name="Cabau C."/>
            <person name="Klopp C."/>
            <person name="Thompson A.W."/>
            <person name="Robinson-Rechavi M."/>
            <person name="Braasch I."/>
            <person name="Lecointre G."/>
            <person name="Bobe J."/>
            <person name="Postlethwait J.H."/>
            <person name="Berthelot C."/>
            <person name="Roest Crollius H."/>
            <person name="Guiguen Y."/>
        </authorList>
    </citation>
    <scope>NUCLEOTIDE SEQUENCE</scope>
    <source>
        <strain evidence="1">WJC10195</strain>
    </source>
</reference>
<gene>
    <name evidence="1" type="ORF">SKAU_G00198170</name>
</gene>
<dbReference type="EMBL" id="JAINUF010000006">
    <property type="protein sequence ID" value="KAJ8357023.1"/>
    <property type="molecule type" value="Genomic_DNA"/>
</dbReference>